<dbReference type="OrthoDB" id="206201at2759"/>
<dbReference type="AlphaFoldDB" id="A0A835C1Q5"/>
<evidence type="ECO:0000256" key="1">
    <source>
        <dbReference type="ARBA" id="ARBA00011073"/>
    </source>
</evidence>
<name>A0A835C1Q5_9POAL</name>
<dbReference type="EMBL" id="JACEFO010001754">
    <property type="protein sequence ID" value="KAF8710033.1"/>
    <property type="molecule type" value="Genomic_DNA"/>
</dbReference>
<evidence type="ECO:0000256" key="2">
    <source>
        <dbReference type="ARBA" id="ARBA00022729"/>
    </source>
</evidence>
<comment type="caution">
    <text evidence="4">The sequence shown here is derived from an EMBL/GenBank/DDBJ whole genome shotgun (WGS) entry which is preliminary data.</text>
</comment>
<evidence type="ECO:0000259" key="3">
    <source>
        <dbReference type="Pfam" id="PF17766"/>
    </source>
</evidence>
<proteinExistence type="inferred from homology"/>
<keyword evidence="2" id="KW-0732">Signal</keyword>
<comment type="similarity">
    <text evidence="1">Belongs to the peptidase S8 family.</text>
</comment>
<dbReference type="Gene3D" id="2.60.40.2310">
    <property type="match status" value="1"/>
</dbReference>
<gene>
    <name evidence="4" type="ORF">HU200_029760</name>
</gene>
<feature type="domain" description="Subtilisin-like protease fibronectin type-III" evidence="3">
    <location>
        <begin position="63"/>
        <end position="162"/>
    </location>
</feature>
<protein>
    <recommendedName>
        <fullName evidence="3">Subtilisin-like protease fibronectin type-III domain-containing protein</fullName>
    </recommendedName>
</protein>
<accession>A0A835C1Q5</accession>
<evidence type="ECO:0000313" key="5">
    <source>
        <dbReference type="Proteomes" id="UP000636709"/>
    </source>
</evidence>
<dbReference type="PANTHER" id="PTHR10795">
    <property type="entry name" value="PROPROTEIN CONVERTASE SUBTILISIN/KEXIN"/>
    <property type="match status" value="1"/>
</dbReference>
<evidence type="ECO:0000313" key="4">
    <source>
        <dbReference type="EMBL" id="KAF8710033.1"/>
    </source>
</evidence>
<dbReference type="Proteomes" id="UP000636709">
    <property type="component" value="Unassembled WGS sequence"/>
</dbReference>
<organism evidence="4 5">
    <name type="scientific">Digitaria exilis</name>
    <dbReference type="NCBI Taxonomy" id="1010633"/>
    <lineage>
        <taxon>Eukaryota</taxon>
        <taxon>Viridiplantae</taxon>
        <taxon>Streptophyta</taxon>
        <taxon>Embryophyta</taxon>
        <taxon>Tracheophyta</taxon>
        <taxon>Spermatophyta</taxon>
        <taxon>Magnoliopsida</taxon>
        <taxon>Liliopsida</taxon>
        <taxon>Poales</taxon>
        <taxon>Poaceae</taxon>
        <taxon>PACMAD clade</taxon>
        <taxon>Panicoideae</taxon>
        <taxon>Panicodae</taxon>
        <taxon>Paniceae</taxon>
        <taxon>Anthephorinae</taxon>
        <taxon>Digitaria</taxon>
    </lineage>
</organism>
<reference evidence="4" key="1">
    <citation type="submission" date="2020-07" db="EMBL/GenBank/DDBJ databases">
        <title>Genome sequence and genetic diversity analysis of an under-domesticated orphan crop, white fonio (Digitaria exilis).</title>
        <authorList>
            <person name="Bennetzen J.L."/>
            <person name="Chen S."/>
            <person name="Ma X."/>
            <person name="Wang X."/>
            <person name="Yssel A.E.J."/>
            <person name="Chaluvadi S.R."/>
            <person name="Johnson M."/>
            <person name="Gangashetty P."/>
            <person name="Hamidou F."/>
            <person name="Sanogo M.D."/>
            <person name="Zwaenepoel A."/>
            <person name="Wallace J."/>
            <person name="Van De Peer Y."/>
            <person name="Van Deynze A."/>
        </authorList>
    </citation>
    <scope>NUCLEOTIDE SEQUENCE</scope>
    <source>
        <tissue evidence="4">Leaves</tissue>
    </source>
</reference>
<sequence>MAAGAGLVWPQQAMDPGLVYDAGEKDYVEFLCTMNYTAAQIGVFVPGFAGCTATLPGGVVGGLNYPSFVAYLSNGAGVRVLARTVTKVSEGPETYTNKVVAPYQLVEMTVTPATLEFAGQRNERKSYSVVFRTKKRPAPGMAQQFGEIVWESDVHRVRSPVAFIWD</sequence>
<dbReference type="InterPro" id="IPR045051">
    <property type="entry name" value="SBT"/>
</dbReference>
<dbReference type="Pfam" id="PF17766">
    <property type="entry name" value="fn3_6"/>
    <property type="match status" value="1"/>
</dbReference>
<dbReference type="InterPro" id="IPR041469">
    <property type="entry name" value="Subtilisin-like_FN3"/>
</dbReference>
<keyword evidence="5" id="KW-1185">Reference proteome</keyword>